<keyword evidence="2" id="KW-1185">Reference proteome</keyword>
<dbReference type="Proteomes" id="UP000192223">
    <property type="component" value="Unplaced"/>
</dbReference>
<dbReference type="KEGG" id="apln:108745070"/>
<keyword evidence="1" id="KW-0732">Signal</keyword>
<feature type="signal peptide" evidence="1">
    <location>
        <begin position="1"/>
        <end position="17"/>
    </location>
</feature>
<evidence type="ECO:0000313" key="2">
    <source>
        <dbReference type="Proteomes" id="UP000192223"/>
    </source>
</evidence>
<evidence type="ECO:0000256" key="1">
    <source>
        <dbReference type="SAM" id="SignalP"/>
    </source>
</evidence>
<name>A0A7F5RAJ8_AGRPL</name>
<dbReference type="RefSeq" id="XP_025832984.1">
    <property type="nucleotide sequence ID" value="XM_025977199.1"/>
</dbReference>
<organism evidence="2 3">
    <name type="scientific">Agrilus planipennis</name>
    <name type="common">Emerald ash borer</name>
    <name type="synonym">Agrilus marcopoli</name>
    <dbReference type="NCBI Taxonomy" id="224129"/>
    <lineage>
        <taxon>Eukaryota</taxon>
        <taxon>Metazoa</taxon>
        <taxon>Ecdysozoa</taxon>
        <taxon>Arthropoda</taxon>
        <taxon>Hexapoda</taxon>
        <taxon>Insecta</taxon>
        <taxon>Pterygota</taxon>
        <taxon>Neoptera</taxon>
        <taxon>Endopterygota</taxon>
        <taxon>Coleoptera</taxon>
        <taxon>Polyphaga</taxon>
        <taxon>Elateriformia</taxon>
        <taxon>Buprestoidea</taxon>
        <taxon>Buprestidae</taxon>
        <taxon>Agrilinae</taxon>
        <taxon>Agrilus</taxon>
    </lineage>
</organism>
<gene>
    <name evidence="3" type="primary">LOC108745070</name>
</gene>
<sequence>MRLFFLLCLSLFNLCKGVQENGAHQSCGDIRTQNKILINQLIGIWFGVEIISHKLDDPVETVTLDVCPIIYIEEMKDEIITETIYGTDITYEEDTESNPYRTTTELNKYYNRRWEEDTHNSGRLYKNWKQPQYAPGNRRYDLINGNRVRHMKRLKLEWNENGKRITYIVSYDNSKLGFWRSSAPQNGMTMDPHFNHFAGAIHVIKAVGGHLVLTFCHLMPERHLYTLILSRDPEGLKPWEVGSVHHLLLTEGLPVRKVKRVCRNGSARNDNCLLVGILALIGTALFQKHLLL</sequence>
<protein>
    <submittedName>
        <fullName evidence="3">Uncharacterized protein LOC108745070</fullName>
    </submittedName>
</protein>
<dbReference type="GeneID" id="108745070"/>
<feature type="chain" id="PRO_5028830079" evidence="1">
    <location>
        <begin position="18"/>
        <end position="292"/>
    </location>
</feature>
<evidence type="ECO:0000313" key="3">
    <source>
        <dbReference type="RefSeq" id="XP_025832984.1"/>
    </source>
</evidence>
<proteinExistence type="predicted"/>
<dbReference type="OrthoDB" id="6615450at2759"/>
<accession>A0A7F5RAJ8</accession>
<dbReference type="AlphaFoldDB" id="A0A7F5RAJ8"/>
<dbReference type="InParanoid" id="A0A7F5RAJ8"/>
<reference evidence="3" key="1">
    <citation type="submission" date="2025-08" db="UniProtKB">
        <authorList>
            <consortium name="RefSeq"/>
        </authorList>
    </citation>
    <scope>IDENTIFICATION</scope>
    <source>
        <tissue evidence="3">Entire body</tissue>
    </source>
</reference>